<protein>
    <recommendedName>
        <fullName evidence="14">Ig-like domain-containing protein</fullName>
    </recommendedName>
</protein>
<evidence type="ECO:0000256" key="12">
    <source>
        <dbReference type="SAM" id="Phobius"/>
    </source>
</evidence>
<gene>
    <name evidence="15" type="ORF">Q8A67_008221</name>
</gene>
<evidence type="ECO:0000313" key="16">
    <source>
        <dbReference type="Proteomes" id="UP001187343"/>
    </source>
</evidence>
<evidence type="ECO:0000256" key="5">
    <source>
        <dbReference type="ARBA" id="ARBA00022989"/>
    </source>
</evidence>
<dbReference type="GO" id="GO:0009897">
    <property type="term" value="C:external side of plasma membrane"/>
    <property type="evidence" value="ECO:0007669"/>
    <property type="project" value="TreeGrafter"/>
</dbReference>
<keyword evidence="6 12" id="KW-0472">Membrane</keyword>
<sequence length="311" mass="34655">MKAILVLAFTVFFYKGTSCKNIQSKLLNQPFTFPGNASDCNHAEWRKILPKDATIATCKKRMCMPEKGFEDEFRCEDNHLLLKSANYNDKGSYEFICDGDKTQIKLDVLYAPNVSAVEMDNITLNCYAENAEDVTWLHNNKNVMHSKMDGSMNSSKDYEGRASLEKDWFKTGDLSLTITGVHKADAGTYRCFADDETVKGNPHAYVLHVNEKRSSPGDQTDCNKIIILTVVFGLISVISVITNVITIKLHKPQSTSDVAIQNSEEDTTENVSMLMPAIGTTSPTSESQSVESSPIQESNFTENKSSNTRPF</sequence>
<keyword evidence="4 13" id="KW-0732">Signal</keyword>
<accession>A0AA88PWD2</accession>
<feature type="transmembrane region" description="Helical" evidence="12">
    <location>
        <begin position="225"/>
        <end position="245"/>
    </location>
</feature>
<dbReference type="PROSITE" id="PS50835">
    <property type="entry name" value="IG_LIKE"/>
    <property type="match status" value="1"/>
</dbReference>
<evidence type="ECO:0000256" key="2">
    <source>
        <dbReference type="ARBA" id="ARBA00022475"/>
    </source>
</evidence>
<evidence type="ECO:0000259" key="14">
    <source>
        <dbReference type="PROSITE" id="PS50835"/>
    </source>
</evidence>
<evidence type="ECO:0000256" key="9">
    <source>
        <dbReference type="ARBA" id="ARBA00023180"/>
    </source>
</evidence>
<dbReference type="SUPFAM" id="SSF48726">
    <property type="entry name" value="Immunoglobulin"/>
    <property type="match status" value="1"/>
</dbReference>
<feature type="domain" description="Ig-like" evidence="14">
    <location>
        <begin position="104"/>
        <end position="195"/>
    </location>
</feature>
<evidence type="ECO:0000256" key="6">
    <source>
        <dbReference type="ARBA" id="ARBA00023136"/>
    </source>
</evidence>
<evidence type="ECO:0000256" key="1">
    <source>
        <dbReference type="ARBA" id="ARBA00004251"/>
    </source>
</evidence>
<keyword evidence="8" id="KW-0675">Receptor</keyword>
<dbReference type="GO" id="GO:0031295">
    <property type="term" value="P:T cell costimulation"/>
    <property type="evidence" value="ECO:0007669"/>
    <property type="project" value="TreeGrafter"/>
</dbReference>
<dbReference type="GO" id="GO:0006955">
    <property type="term" value="P:immune response"/>
    <property type="evidence" value="ECO:0007669"/>
    <property type="project" value="TreeGrafter"/>
</dbReference>
<feature type="compositionally biased region" description="Polar residues" evidence="11">
    <location>
        <begin position="299"/>
        <end position="311"/>
    </location>
</feature>
<feature type="signal peptide" evidence="13">
    <location>
        <begin position="1"/>
        <end position="19"/>
    </location>
</feature>
<comment type="caution">
    <text evidence="15">The sequence shown here is derived from an EMBL/GenBank/DDBJ whole genome shotgun (WGS) entry which is preliminary data.</text>
</comment>
<dbReference type="Proteomes" id="UP001187343">
    <property type="component" value="Unassembled WGS sequence"/>
</dbReference>
<evidence type="ECO:0000256" key="7">
    <source>
        <dbReference type="ARBA" id="ARBA00023157"/>
    </source>
</evidence>
<feature type="region of interest" description="Disordered" evidence="11">
    <location>
        <begin position="275"/>
        <end position="311"/>
    </location>
</feature>
<organism evidence="15 16">
    <name type="scientific">Cirrhinus molitorella</name>
    <name type="common">mud carp</name>
    <dbReference type="NCBI Taxonomy" id="172907"/>
    <lineage>
        <taxon>Eukaryota</taxon>
        <taxon>Metazoa</taxon>
        <taxon>Chordata</taxon>
        <taxon>Craniata</taxon>
        <taxon>Vertebrata</taxon>
        <taxon>Euteleostomi</taxon>
        <taxon>Actinopterygii</taxon>
        <taxon>Neopterygii</taxon>
        <taxon>Teleostei</taxon>
        <taxon>Ostariophysi</taxon>
        <taxon>Cypriniformes</taxon>
        <taxon>Cyprinidae</taxon>
        <taxon>Labeoninae</taxon>
        <taxon>Labeonini</taxon>
        <taxon>Cirrhinus</taxon>
    </lineage>
</organism>
<reference evidence="15" key="1">
    <citation type="submission" date="2023-08" db="EMBL/GenBank/DDBJ databases">
        <title>Chromosome-level Genome Assembly of mud carp (Cirrhinus molitorella).</title>
        <authorList>
            <person name="Liu H."/>
        </authorList>
    </citation>
    <scope>NUCLEOTIDE SEQUENCE</scope>
    <source>
        <strain evidence="15">Prfri</strain>
        <tissue evidence="15">Muscle</tissue>
    </source>
</reference>
<proteinExistence type="predicted"/>
<dbReference type="InterPro" id="IPR051713">
    <property type="entry name" value="T-cell_Activation_Regulation"/>
</dbReference>
<comment type="subcellular location">
    <subcellularLocation>
        <location evidence="1">Cell membrane</location>
        <topology evidence="1">Single-pass type I membrane protein</topology>
    </subcellularLocation>
</comment>
<keyword evidence="9" id="KW-0325">Glycoprotein</keyword>
<dbReference type="GO" id="GO:0042102">
    <property type="term" value="P:positive regulation of T cell proliferation"/>
    <property type="evidence" value="ECO:0007669"/>
    <property type="project" value="TreeGrafter"/>
</dbReference>
<dbReference type="GO" id="GO:0042130">
    <property type="term" value="P:negative regulation of T cell proliferation"/>
    <property type="evidence" value="ECO:0007669"/>
    <property type="project" value="TreeGrafter"/>
</dbReference>
<dbReference type="InterPro" id="IPR003599">
    <property type="entry name" value="Ig_sub"/>
</dbReference>
<dbReference type="InterPro" id="IPR007110">
    <property type="entry name" value="Ig-like_dom"/>
</dbReference>
<keyword evidence="16" id="KW-1185">Reference proteome</keyword>
<dbReference type="Pfam" id="PF13927">
    <property type="entry name" value="Ig_3"/>
    <property type="match status" value="1"/>
</dbReference>
<dbReference type="InterPro" id="IPR003598">
    <property type="entry name" value="Ig_sub2"/>
</dbReference>
<evidence type="ECO:0000256" key="8">
    <source>
        <dbReference type="ARBA" id="ARBA00023170"/>
    </source>
</evidence>
<dbReference type="PANTHER" id="PTHR25466">
    <property type="entry name" value="T-LYMPHOCYTE ACTIVATION ANTIGEN"/>
    <property type="match status" value="1"/>
</dbReference>
<dbReference type="SMART" id="SM00409">
    <property type="entry name" value="IG"/>
    <property type="match status" value="2"/>
</dbReference>
<dbReference type="Gene3D" id="2.60.40.10">
    <property type="entry name" value="Immunoglobulins"/>
    <property type="match status" value="1"/>
</dbReference>
<feature type="chain" id="PRO_5041642338" description="Ig-like domain-containing protein" evidence="13">
    <location>
        <begin position="20"/>
        <end position="311"/>
    </location>
</feature>
<dbReference type="GO" id="GO:0071222">
    <property type="term" value="P:cellular response to lipopolysaccharide"/>
    <property type="evidence" value="ECO:0007669"/>
    <property type="project" value="TreeGrafter"/>
</dbReference>
<keyword evidence="2" id="KW-1003">Cell membrane</keyword>
<evidence type="ECO:0000313" key="15">
    <source>
        <dbReference type="EMBL" id="KAK2903508.1"/>
    </source>
</evidence>
<keyword evidence="3 12" id="KW-0812">Transmembrane</keyword>
<dbReference type="InterPro" id="IPR036179">
    <property type="entry name" value="Ig-like_dom_sf"/>
</dbReference>
<feature type="compositionally biased region" description="Low complexity" evidence="11">
    <location>
        <begin position="280"/>
        <end position="298"/>
    </location>
</feature>
<dbReference type="AlphaFoldDB" id="A0AA88PWD2"/>
<evidence type="ECO:0000256" key="3">
    <source>
        <dbReference type="ARBA" id="ARBA00022692"/>
    </source>
</evidence>
<name>A0AA88PWD2_9TELE</name>
<evidence type="ECO:0000256" key="11">
    <source>
        <dbReference type="SAM" id="MobiDB-lite"/>
    </source>
</evidence>
<evidence type="ECO:0000256" key="13">
    <source>
        <dbReference type="SAM" id="SignalP"/>
    </source>
</evidence>
<keyword evidence="7" id="KW-1015">Disulfide bond</keyword>
<keyword evidence="10" id="KW-0393">Immunoglobulin domain</keyword>
<dbReference type="SMART" id="SM00408">
    <property type="entry name" value="IGc2"/>
    <property type="match status" value="1"/>
</dbReference>
<dbReference type="EMBL" id="JAUYZG010000007">
    <property type="protein sequence ID" value="KAK2903508.1"/>
    <property type="molecule type" value="Genomic_DNA"/>
</dbReference>
<dbReference type="PANTHER" id="PTHR25466:SF14">
    <property type="entry name" value="BUTYROPHILIN SUBFAMILY 2 MEMBER A2-LIKE-RELATED"/>
    <property type="match status" value="1"/>
</dbReference>
<evidence type="ECO:0000256" key="10">
    <source>
        <dbReference type="ARBA" id="ARBA00023319"/>
    </source>
</evidence>
<keyword evidence="5 12" id="KW-1133">Transmembrane helix</keyword>
<dbReference type="GO" id="GO:0007166">
    <property type="term" value="P:cell surface receptor signaling pathway"/>
    <property type="evidence" value="ECO:0007669"/>
    <property type="project" value="TreeGrafter"/>
</dbReference>
<dbReference type="InterPro" id="IPR013783">
    <property type="entry name" value="Ig-like_fold"/>
</dbReference>
<evidence type="ECO:0000256" key="4">
    <source>
        <dbReference type="ARBA" id="ARBA00022729"/>
    </source>
</evidence>